<dbReference type="InterPro" id="IPR006186">
    <property type="entry name" value="Ser/Thr-sp_prot-phosphatase"/>
</dbReference>
<dbReference type="CDD" id="cd00144">
    <property type="entry name" value="MPP_PPP_family"/>
    <property type="match status" value="1"/>
</dbReference>
<dbReference type="AlphaFoldDB" id="Q9YDZ2"/>
<dbReference type="eggNOG" id="arCOG01143">
    <property type="taxonomic scope" value="Archaea"/>
</dbReference>
<evidence type="ECO:0000313" key="3">
    <source>
        <dbReference type="Proteomes" id="UP000002518"/>
    </source>
</evidence>
<gene>
    <name evidence="2" type="ordered locus">APE_0777</name>
</gene>
<dbReference type="EnsemblBacteria" id="BAA79755">
    <property type="protein sequence ID" value="BAA79755"/>
    <property type="gene ID" value="APE_0777"/>
</dbReference>
<dbReference type="Pfam" id="PF00149">
    <property type="entry name" value="Metallophos"/>
    <property type="match status" value="1"/>
</dbReference>
<name>Q9YDZ2_AERPE</name>
<protein>
    <submittedName>
        <fullName evidence="2">Serine/threonine protein phosphatase</fullName>
    </submittedName>
</protein>
<dbReference type="PRINTS" id="PR00114">
    <property type="entry name" value="STPHPHTASE"/>
</dbReference>
<dbReference type="InterPro" id="IPR029052">
    <property type="entry name" value="Metallo-depent_PP-like"/>
</dbReference>
<dbReference type="Gene3D" id="3.60.21.10">
    <property type="match status" value="1"/>
</dbReference>
<dbReference type="PANTHER" id="PTHR11668:SF496">
    <property type="entry name" value="SERINE_THREONINE-PROTEIN PHOSPHATASE"/>
    <property type="match status" value="1"/>
</dbReference>
<organism evidence="2 3">
    <name type="scientific">Aeropyrum pernix (strain ATCC 700893 / DSM 11879 / JCM 9820 / NBRC 100138 / K1)</name>
    <dbReference type="NCBI Taxonomy" id="272557"/>
    <lineage>
        <taxon>Archaea</taxon>
        <taxon>Thermoproteota</taxon>
        <taxon>Thermoprotei</taxon>
        <taxon>Desulfurococcales</taxon>
        <taxon>Desulfurococcaceae</taxon>
        <taxon>Aeropyrum</taxon>
    </lineage>
</organism>
<proteinExistence type="predicted"/>
<dbReference type="KEGG" id="ape:APE_0777"/>
<dbReference type="InterPro" id="IPR050341">
    <property type="entry name" value="PP1_catalytic_subunit"/>
</dbReference>
<accession>Q9YDZ2</accession>
<dbReference type="EMBL" id="BA000002">
    <property type="protein sequence ID" value="BAA79755.1"/>
    <property type="molecule type" value="Genomic_DNA"/>
</dbReference>
<evidence type="ECO:0000259" key="1">
    <source>
        <dbReference type="PROSITE" id="PS00125"/>
    </source>
</evidence>
<dbReference type="SMART" id="SM00156">
    <property type="entry name" value="PP2Ac"/>
    <property type="match status" value="1"/>
</dbReference>
<reference evidence="2 3" key="1">
    <citation type="journal article" date="1999" name="DNA Res.">
        <title>Complete genome sequence of an aerobic hyper-thermophilic crenarchaeon, Aeropyrum pernix K1.</title>
        <authorList>
            <person name="Kawarabayasi Y."/>
            <person name="Hino Y."/>
            <person name="Horikawa H."/>
            <person name="Yamazaki S."/>
            <person name="Haikawa Y."/>
            <person name="Jin-no K."/>
            <person name="Takahashi M."/>
            <person name="Sekine M."/>
            <person name="Baba S."/>
            <person name="Ankai A."/>
            <person name="Kosugi H."/>
            <person name="Hosoyama A."/>
            <person name="Fukui S."/>
            <person name="Nagai Y."/>
            <person name="Nishijima K."/>
            <person name="Nakazawa H."/>
            <person name="Takamiya M."/>
            <person name="Masuda S."/>
            <person name="Funahashi T."/>
            <person name="Tanaka T."/>
            <person name="Kudoh Y."/>
            <person name="Yamazaki J."/>
            <person name="Kushida N."/>
            <person name="Oguchi A."/>
            <person name="Aoki K."/>
            <person name="Kubota K."/>
            <person name="Nakamura Y."/>
            <person name="Nomura N."/>
            <person name="Sako Y."/>
            <person name="Kikuchi H."/>
        </authorList>
    </citation>
    <scope>NUCLEOTIDE SEQUENCE [LARGE SCALE GENOMIC DNA]</scope>
    <source>
        <strain evidence="3">ATCC 700893 / DSM 11879 / JCM 9820 / NBRC 100138 / K1</strain>
    </source>
</reference>
<evidence type="ECO:0000313" key="2">
    <source>
        <dbReference type="EMBL" id="BAA79755.1"/>
    </source>
</evidence>
<dbReference type="PROSITE" id="PS00125">
    <property type="entry name" value="SER_THR_PHOSPHATASE"/>
    <property type="match status" value="1"/>
</dbReference>
<dbReference type="PANTHER" id="PTHR11668">
    <property type="entry name" value="SERINE/THREONINE PROTEIN PHOSPHATASE"/>
    <property type="match status" value="1"/>
</dbReference>
<keyword evidence="3" id="KW-1185">Reference proteome</keyword>
<dbReference type="GO" id="GO:0016787">
    <property type="term" value="F:hydrolase activity"/>
    <property type="evidence" value="ECO:0007669"/>
    <property type="project" value="InterPro"/>
</dbReference>
<dbReference type="PIR" id="C72669">
    <property type="entry name" value="C72669"/>
</dbReference>
<dbReference type="InterPro" id="IPR004843">
    <property type="entry name" value="Calcineurin-like_PHP"/>
</dbReference>
<feature type="domain" description="Serine/threonine specific protein phosphatases" evidence="1">
    <location>
        <begin position="64"/>
        <end position="69"/>
    </location>
</feature>
<dbReference type="SUPFAM" id="SSF56300">
    <property type="entry name" value="Metallo-dependent phosphatases"/>
    <property type="match status" value="1"/>
</dbReference>
<sequence>MGDIHGDYTTFSTIVERSLQTLEGGGYMFLLGDYIDRGTPEGQVLTIYRLCRLTKEYPGRVVMLRGNHEPPEGLEPMPHDYPLALQTVYGSDGRRLYSLSRKLFDSLPHAILVEGALLMLHGGPPTINLETASRDPALYLGSDGDPEVIAEILWNDPAELDIIRAPNPRGVGSLWGPGVTVHMARSLNIKRIVRGHEPAMRGYKLNHGGSVVTLFSRLGAPYFNSQAAFLNCKLESIVTDDIKEFLNECIATVQPEHGEHTGFVAW</sequence>
<dbReference type="Proteomes" id="UP000002518">
    <property type="component" value="Chromosome"/>
</dbReference>
<dbReference type="STRING" id="272557.APE_0777"/>